<proteinExistence type="predicted"/>
<comment type="subcellular location">
    <subcellularLocation>
        <location evidence="1">Membrane</location>
    </subcellularLocation>
</comment>
<gene>
    <name evidence="9" type="primary">secE</name>
    <name evidence="10" type="ORF">B5G41_02175</name>
    <name evidence="9" type="ORF">F2Y10_05545</name>
</gene>
<dbReference type="GO" id="GO:0006886">
    <property type="term" value="P:intracellular protein transport"/>
    <property type="evidence" value="ECO:0007669"/>
    <property type="project" value="InterPro"/>
</dbReference>
<evidence type="ECO:0000313" key="10">
    <source>
        <dbReference type="EMBL" id="OUN05231.1"/>
    </source>
</evidence>
<evidence type="ECO:0000256" key="6">
    <source>
        <dbReference type="ARBA" id="ARBA00023010"/>
    </source>
</evidence>
<evidence type="ECO:0000313" key="9">
    <source>
        <dbReference type="EMBL" id="KAA2379630.1"/>
    </source>
</evidence>
<accession>A0A1Y3QZY4</accession>
<evidence type="ECO:0000313" key="12">
    <source>
        <dbReference type="Proteomes" id="UP000322940"/>
    </source>
</evidence>
<dbReference type="InterPro" id="IPR038379">
    <property type="entry name" value="SecE_sf"/>
</dbReference>
<dbReference type="GO" id="GO:0016020">
    <property type="term" value="C:membrane"/>
    <property type="evidence" value="ECO:0007669"/>
    <property type="project" value="UniProtKB-SubCell"/>
</dbReference>
<protein>
    <submittedName>
        <fullName evidence="10">Preprotein translocase subunit SecE</fullName>
    </submittedName>
</protein>
<evidence type="ECO:0000256" key="2">
    <source>
        <dbReference type="ARBA" id="ARBA00022448"/>
    </source>
</evidence>
<dbReference type="Pfam" id="PF00584">
    <property type="entry name" value="SecE"/>
    <property type="match status" value="1"/>
</dbReference>
<dbReference type="Proteomes" id="UP000322940">
    <property type="component" value="Unassembled WGS sequence"/>
</dbReference>
<dbReference type="GO" id="GO:0009306">
    <property type="term" value="P:protein secretion"/>
    <property type="evidence" value="ECO:0007669"/>
    <property type="project" value="InterPro"/>
</dbReference>
<evidence type="ECO:0000313" key="11">
    <source>
        <dbReference type="Proteomes" id="UP000195772"/>
    </source>
</evidence>
<dbReference type="InterPro" id="IPR001901">
    <property type="entry name" value="Translocase_SecE/Sec61-g"/>
</dbReference>
<dbReference type="GO" id="GO:0008320">
    <property type="term" value="F:protein transmembrane transporter activity"/>
    <property type="evidence" value="ECO:0007669"/>
    <property type="project" value="InterPro"/>
</dbReference>
<dbReference type="EMBL" id="VVXH01000004">
    <property type="protein sequence ID" value="KAA2379630.1"/>
    <property type="molecule type" value="Genomic_DNA"/>
</dbReference>
<name>A0A1Y3QZY4_9BACT</name>
<evidence type="ECO:0000256" key="8">
    <source>
        <dbReference type="SAM" id="Phobius"/>
    </source>
</evidence>
<evidence type="ECO:0000256" key="1">
    <source>
        <dbReference type="ARBA" id="ARBA00004370"/>
    </source>
</evidence>
<dbReference type="InterPro" id="IPR005807">
    <property type="entry name" value="SecE_bac"/>
</dbReference>
<reference evidence="10" key="2">
    <citation type="journal article" date="2018" name="BMC Genomics">
        <title>Whole genome sequencing and function prediction of 133 gut anaerobes isolated from chicken caecum in pure cultures.</title>
        <authorList>
            <person name="Medvecky M."/>
            <person name="Cejkova D."/>
            <person name="Polansky O."/>
            <person name="Karasova D."/>
            <person name="Kubasova T."/>
            <person name="Cizek A."/>
            <person name="Rychlik I."/>
        </authorList>
    </citation>
    <scope>NUCLEOTIDE SEQUENCE</scope>
    <source>
        <strain evidence="10">An90</strain>
    </source>
</reference>
<dbReference type="eggNOG" id="COG0690">
    <property type="taxonomic scope" value="Bacteria"/>
</dbReference>
<evidence type="ECO:0000256" key="3">
    <source>
        <dbReference type="ARBA" id="ARBA00022692"/>
    </source>
</evidence>
<comment type="caution">
    <text evidence="10">The sequence shown here is derived from an EMBL/GenBank/DDBJ whole genome shotgun (WGS) entry which is preliminary data.</text>
</comment>
<keyword evidence="7 8" id="KW-0472">Membrane</keyword>
<dbReference type="RefSeq" id="WP_018696711.1">
    <property type="nucleotide sequence ID" value="NZ_AP025562.1"/>
</dbReference>
<dbReference type="Gene3D" id="1.20.5.1030">
    <property type="entry name" value="Preprotein translocase secy subunit"/>
    <property type="match status" value="1"/>
</dbReference>
<evidence type="ECO:0000256" key="7">
    <source>
        <dbReference type="ARBA" id="ARBA00023136"/>
    </source>
</evidence>
<evidence type="ECO:0000256" key="4">
    <source>
        <dbReference type="ARBA" id="ARBA00022927"/>
    </source>
</evidence>
<keyword evidence="3 8" id="KW-0812">Transmembrane</keyword>
<dbReference type="NCBIfam" id="TIGR00964">
    <property type="entry name" value="secE_bact"/>
    <property type="match status" value="1"/>
</dbReference>
<keyword evidence="5 8" id="KW-1133">Transmembrane helix</keyword>
<dbReference type="AlphaFoldDB" id="A0A1Y3QZY4"/>
<feature type="transmembrane region" description="Helical" evidence="8">
    <location>
        <begin position="29"/>
        <end position="49"/>
    </location>
</feature>
<keyword evidence="2" id="KW-0813">Transport</keyword>
<dbReference type="Proteomes" id="UP000195772">
    <property type="component" value="Unassembled WGS sequence"/>
</dbReference>
<dbReference type="EMBL" id="NFHB01000001">
    <property type="protein sequence ID" value="OUN05231.1"/>
    <property type="molecule type" value="Genomic_DNA"/>
</dbReference>
<dbReference type="GO" id="GO:0006605">
    <property type="term" value="P:protein targeting"/>
    <property type="evidence" value="ECO:0007669"/>
    <property type="project" value="InterPro"/>
</dbReference>
<organism evidence="10 11">
    <name type="scientific">Alistipes onderdonkii</name>
    <dbReference type="NCBI Taxonomy" id="328813"/>
    <lineage>
        <taxon>Bacteria</taxon>
        <taxon>Pseudomonadati</taxon>
        <taxon>Bacteroidota</taxon>
        <taxon>Bacteroidia</taxon>
        <taxon>Bacteroidales</taxon>
        <taxon>Rikenellaceae</taxon>
        <taxon>Alistipes</taxon>
    </lineage>
</organism>
<keyword evidence="6" id="KW-0811">Translocation</keyword>
<reference evidence="11" key="1">
    <citation type="submission" date="2017-04" db="EMBL/GenBank/DDBJ databases">
        <title>Function of individual gut microbiota members based on whole genome sequencing of pure cultures obtained from chicken caecum.</title>
        <authorList>
            <person name="Medvecky M."/>
            <person name="Cejkova D."/>
            <person name="Polansky O."/>
            <person name="Karasova D."/>
            <person name="Kubasova T."/>
            <person name="Cizek A."/>
            <person name="Rychlik I."/>
        </authorList>
    </citation>
    <scope>NUCLEOTIDE SEQUENCE [LARGE SCALE GENOMIC DNA]</scope>
    <source>
        <strain evidence="11">An90</strain>
    </source>
</reference>
<reference evidence="9 12" key="3">
    <citation type="journal article" date="2019" name="Nat. Med.">
        <title>A library of human gut bacterial isolates paired with longitudinal multiomics data enables mechanistic microbiome research.</title>
        <authorList>
            <person name="Poyet M."/>
            <person name="Groussin M."/>
            <person name="Gibbons S.M."/>
            <person name="Avila-Pacheco J."/>
            <person name="Jiang X."/>
            <person name="Kearney S.M."/>
            <person name="Perrotta A.R."/>
            <person name="Berdy B."/>
            <person name="Zhao S."/>
            <person name="Lieberman T.D."/>
            <person name="Swanson P.K."/>
            <person name="Smith M."/>
            <person name="Roesemann S."/>
            <person name="Alexander J.E."/>
            <person name="Rich S.A."/>
            <person name="Livny J."/>
            <person name="Vlamakis H."/>
            <person name="Clish C."/>
            <person name="Bullock K."/>
            <person name="Deik A."/>
            <person name="Scott J."/>
            <person name="Pierce K.A."/>
            <person name="Xavier R.J."/>
            <person name="Alm E.J."/>
        </authorList>
    </citation>
    <scope>NUCLEOTIDE SEQUENCE [LARGE SCALE GENOMIC DNA]</scope>
    <source>
        <strain evidence="9 12">BIOML-A266</strain>
    </source>
</reference>
<evidence type="ECO:0000256" key="5">
    <source>
        <dbReference type="ARBA" id="ARBA00022989"/>
    </source>
</evidence>
<sequence>MFNYVKESYNELVNKVTWPTFPQLQNSTIVVMVASVIFAVVVLAMDLSFENLMAVIYKVLGGFGR</sequence>
<keyword evidence="4" id="KW-0653">Protein transport</keyword>